<protein>
    <submittedName>
        <fullName evidence="2">Uncharacterized protein</fullName>
    </submittedName>
</protein>
<feature type="region of interest" description="Disordered" evidence="1">
    <location>
        <begin position="17"/>
        <end position="98"/>
    </location>
</feature>
<comment type="caution">
    <text evidence="2">The sequence shown here is derived from an EMBL/GenBank/DDBJ whole genome shotgun (WGS) entry which is preliminary data.</text>
</comment>
<feature type="compositionally biased region" description="Basic residues" evidence="1">
    <location>
        <begin position="82"/>
        <end position="98"/>
    </location>
</feature>
<gene>
    <name evidence="2" type="ORF">DFH08DRAFT_940579</name>
</gene>
<keyword evidence="3" id="KW-1185">Reference proteome</keyword>
<accession>A0AAD7EJV6</accession>
<proteinExistence type="predicted"/>
<organism evidence="2 3">
    <name type="scientific">Mycena albidolilacea</name>
    <dbReference type="NCBI Taxonomy" id="1033008"/>
    <lineage>
        <taxon>Eukaryota</taxon>
        <taxon>Fungi</taxon>
        <taxon>Dikarya</taxon>
        <taxon>Basidiomycota</taxon>
        <taxon>Agaricomycotina</taxon>
        <taxon>Agaricomycetes</taxon>
        <taxon>Agaricomycetidae</taxon>
        <taxon>Agaricales</taxon>
        <taxon>Marasmiineae</taxon>
        <taxon>Mycenaceae</taxon>
        <taxon>Mycena</taxon>
    </lineage>
</organism>
<reference evidence="2" key="1">
    <citation type="submission" date="2023-03" db="EMBL/GenBank/DDBJ databases">
        <title>Massive genome expansion in bonnet fungi (Mycena s.s.) driven by repeated elements and novel gene families across ecological guilds.</title>
        <authorList>
            <consortium name="Lawrence Berkeley National Laboratory"/>
            <person name="Harder C.B."/>
            <person name="Miyauchi S."/>
            <person name="Viragh M."/>
            <person name="Kuo A."/>
            <person name="Thoen E."/>
            <person name="Andreopoulos B."/>
            <person name="Lu D."/>
            <person name="Skrede I."/>
            <person name="Drula E."/>
            <person name="Henrissat B."/>
            <person name="Morin E."/>
            <person name="Kohler A."/>
            <person name="Barry K."/>
            <person name="LaButti K."/>
            <person name="Morin E."/>
            <person name="Salamov A."/>
            <person name="Lipzen A."/>
            <person name="Mereny Z."/>
            <person name="Hegedus B."/>
            <person name="Baldrian P."/>
            <person name="Stursova M."/>
            <person name="Weitz H."/>
            <person name="Taylor A."/>
            <person name="Grigoriev I.V."/>
            <person name="Nagy L.G."/>
            <person name="Martin F."/>
            <person name="Kauserud H."/>
        </authorList>
    </citation>
    <scope>NUCLEOTIDE SEQUENCE</scope>
    <source>
        <strain evidence="2">CBHHK002</strain>
    </source>
</reference>
<evidence type="ECO:0000256" key="1">
    <source>
        <dbReference type="SAM" id="MobiDB-lite"/>
    </source>
</evidence>
<sequence>MVDTHAAAVPITYRVFGSASPDDDEETYFAGGERSGISVQNPGRVRRRAWRESSAGSAEEGAGERERRGRRRHDRGSLARGVKTRRGGQHERHRRRLRALARETKLGTPTSAPRASVARAAPASASSCANINPRFEVDTTQPTTSIQVRETHRAHEPHTYGRRSARVYRCHLFFPGTRPAGRPYTIGTTFPTRVLDRPVARARTRRPYNIGTSFPTCVLDPAEDASLVKEAGLGGVVVVQSWVQRGLRAAVVMGGRRDLERGNGSGKQDMGHPRARPPPRCTLNASSRMKSRKCGLPSRTEGVPRAGEALNWFLAHSGSGRSLPRPRDLGNHVGGVRSREVGGGRGDGAGSVLLVPGEFQWAGNQARLPPKQLSYNIATSYELGWGGAKKPYRKVVKRLKVIRHDAPISSAWLFFTFAEKPEDEEDKPFLSFVRLIYLDAVCICGKRNSEVTPKATEEQFVYRKRGVELRLASGQLRTTSESSIEFFGGNVPGS</sequence>
<evidence type="ECO:0000313" key="3">
    <source>
        <dbReference type="Proteomes" id="UP001218218"/>
    </source>
</evidence>
<dbReference type="AlphaFoldDB" id="A0AAD7EJV6"/>
<dbReference type="EMBL" id="JARIHO010000039">
    <property type="protein sequence ID" value="KAJ7328254.1"/>
    <property type="molecule type" value="Genomic_DNA"/>
</dbReference>
<dbReference type="Proteomes" id="UP001218218">
    <property type="component" value="Unassembled WGS sequence"/>
</dbReference>
<evidence type="ECO:0000313" key="2">
    <source>
        <dbReference type="EMBL" id="KAJ7328254.1"/>
    </source>
</evidence>
<feature type="region of interest" description="Disordered" evidence="1">
    <location>
        <begin position="258"/>
        <end position="301"/>
    </location>
</feature>
<name>A0AAD7EJV6_9AGAR</name>